<protein>
    <submittedName>
        <fullName evidence="2">Uncharacterized protein</fullName>
    </submittedName>
</protein>
<feature type="region of interest" description="Disordered" evidence="1">
    <location>
        <begin position="76"/>
        <end position="98"/>
    </location>
</feature>
<dbReference type="EMBL" id="MU866162">
    <property type="protein sequence ID" value="KAK4177539.1"/>
    <property type="molecule type" value="Genomic_DNA"/>
</dbReference>
<organism evidence="2 3">
    <name type="scientific">Triangularia setosa</name>
    <dbReference type="NCBI Taxonomy" id="2587417"/>
    <lineage>
        <taxon>Eukaryota</taxon>
        <taxon>Fungi</taxon>
        <taxon>Dikarya</taxon>
        <taxon>Ascomycota</taxon>
        <taxon>Pezizomycotina</taxon>
        <taxon>Sordariomycetes</taxon>
        <taxon>Sordariomycetidae</taxon>
        <taxon>Sordariales</taxon>
        <taxon>Podosporaceae</taxon>
        <taxon>Triangularia</taxon>
    </lineage>
</organism>
<feature type="compositionally biased region" description="Polar residues" evidence="1">
    <location>
        <begin position="1"/>
        <end position="18"/>
    </location>
</feature>
<name>A0AAN6W8V2_9PEZI</name>
<proteinExistence type="predicted"/>
<feature type="region of interest" description="Disordered" evidence="1">
    <location>
        <begin position="1"/>
        <end position="22"/>
    </location>
</feature>
<accession>A0AAN6W8V2</accession>
<dbReference type="Proteomes" id="UP001302321">
    <property type="component" value="Unassembled WGS sequence"/>
</dbReference>
<sequence length="116" mass="12717">MTFTSITAPSQETTNNAAHDNDMSHLIDPLHVFSGQITELMPDTANFLPPMAREGWHPPHDLHTLLERDEADCALTPDSDFQDDFVDTPSPTTPENTALDWAIGANDGLAQIFGQT</sequence>
<reference evidence="2" key="1">
    <citation type="journal article" date="2023" name="Mol. Phylogenet. Evol.">
        <title>Genome-scale phylogeny and comparative genomics of the fungal order Sordariales.</title>
        <authorList>
            <person name="Hensen N."/>
            <person name="Bonometti L."/>
            <person name="Westerberg I."/>
            <person name="Brannstrom I.O."/>
            <person name="Guillou S."/>
            <person name="Cros-Aarteil S."/>
            <person name="Calhoun S."/>
            <person name="Haridas S."/>
            <person name="Kuo A."/>
            <person name="Mondo S."/>
            <person name="Pangilinan J."/>
            <person name="Riley R."/>
            <person name="LaButti K."/>
            <person name="Andreopoulos B."/>
            <person name="Lipzen A."/>
            <person name="Chen C."/>
            <person name="Yan M."/>
            <person name="Daum C."/>
            <person name="Ng V."/>
            <person name="Clum A."/>
            <person name="Steindorff A."/>
            <person name="Ohm R.A."/>
            <person name="Martin F."/>
            <person name="Silar P."/>
            <person name="Natvig D.O."/>
            <person name="Lalanne C."/>
            <person name="Gautier V."/>
            <person name="Ament-Velasquez S.L."/>
            <person name="Kruys A."/>
            <person name="Hutchinson M.I."/>
            <person name="Powell A.J."/>
            <person name="Barry K."/>
            <person name="Miller A.N."/>
            <person name="Grigoriev I.V."/>
            <person name="Debuchy R."/>
            <person name="Gladieux P."/>
            <person name="Hiltunen Thoren M."/>
            <person name="Johannesson H."/>
        </authorList>
    </citation>
    <scope>NUCLEOTIDE SEQUENCE</scope>
    <source>
        <strain evidence="2">CBS 892.96</strain>
    </source>
</reference>
<evidence type="ECO:0000256" key="1">
    <source>
        <dbReference type="SAM" id="MobiDB-lite"/>
    </source>
</evidence>
<gene>
    <name evidence="2" type="ORF">QBC36DRAFT_310070</name>
</gene>
<reference evidence="2" key="2">
    <citation type="submission" date="2023-05" db="EMBL/GenBank/DDBJ databases">
        <authorList>
            <consortium name="Lawrence Berkeley National Laboratory"/>
            <person name="Steindorff A."/>
            <person name="Hensen N."/>
            <person name="Bonometti L."/>
            <person name="Westerberg I."/>
            <person name="Brannstrom I.O."/>
            <person name="Guillou S."/>
            <person name="Cros-Aarteil S."/>
            <person name="Calhoun S."/>
            <person name="Haridas S."/>
            <person name="Kuo A."/>
            <person name="Mondo S."/>
            <person name="Pangilinan J."/>
            <person name="Riley R."/>
            <person name="Labutti K."/>
            <person name="Andreopoulos B."/>
            <person name="Lipzen A."/>
            <person name="Chen C."/>
            <person name="Yanf M."/>
            <person name="Daum C."/>
            <person name="Ng V."/>
            <person name="Clum A."/>
            <person name="Ohm R."/>
            <person name="Martin F."/>
            <person name="Silar P."/>
            <person name="Natvig D."/>
            <person name="Lalanne C."/>
            <person name="Gautier V."/>
            <person name="Ament-Velasquez S.L."/>
            <person name="Kruys A."/>
            <person name="Hutchinson M.I."/>
            <person name="Powell A.J."/>
            <person name="Barry K."/>
            <person name="Miller A.N."/>
            <person name="Grigoriev I.V."/>
            <person name="Debuchy R."/>
            <person name="Gladieux P."/>
            <person name="Thoren M.H."/>
            <person name="Johannesson H."/>
        </authorList>
    </citation>
    <scope>NUCLEOTIDE SEQUENCE</scope>
    <source>
        <strain evidence="2">CBS 892.96</strain>
    </source>
</reference>
<keyword evidence="3" id="KW-1185">Reference proteome</keyword>
<comment type="caution">
    <text evidence="2">The sequence shown here is derived from an EMBL/GenBank/DDBJ whole genome shotgun (WGS) entry which is preliminary data.</text>
</comment>
<dbReference type="AlphaFoldDB" id="A0AAN6W8V2"/>
<evidence type="ECO:0000313" key="2">
    <source>
        <dbReference type="EMBL" id="KAK4177539.1"/>
    </source>
</evidence>
<evidence type="ECO:0000313" key="3">
    <source>
        <dbReference type="Proteomes" id="UP001302321"/>
    </source>
</evidence>